<evidence type="ECO:0000313" key="3">
    <source>
        <dbReference type="Proteomes" id="UP000248817"/>
    </source>
</evidence>
<dbReference type="EMBL" id="KZ825547">
    <property type="protein sequence ID" value="PYI28495.1"/>
    <property type="molecule type" value="Genomic_DNA"/>
</dbReference>
<gene>
    <name evidence="2" type="ORF">BP00DRAFT_260377</name>
</gene>
<evidence type="ECO:0000313" key="2">
    <source>
        <dbReference type="EMBL" id="PYI28495.1"/>
    </source>
</evidence>
<dbReference type="Proteomes" id="UP000248817">
    <property type="component" value="Unassembled WGS sequence"/>
</dbReference>
<keyword evidence="3" id="KW-1185">Reference proteome</keyword>
<name>A0A2V5HVJ1_9EURO</name>
<evidence type="ECO:0000256" key="1">
    <source>
        <dbReference type="SAM" id="SignalP"/>
    </source>
</evidence>
<sequence>MCLAESLSLLLDLEAVACQSIYICSTEPEYRCRCWARRQCSRLRCTSEHTGHDAVRTTGIASSGCRLWLRSC</sequence>
<organism evidence="2 3">
    <name type="scientific">Aspergillus indologenus CBS 114.80</name>
    <dbReference type="NCBI Taxonomy" id="1450541"/>
    <lineage>
        <taxon>Eukaryota</taxon>
        <taxon>Fungi</taxon>
        <taxon>Dikarya</taxon>
        <taxon>Ascomycota</taxon>
        <taxon>Pezizomycotina</taxon>
        <taxon>Eurotiomycetes</taxon>
        <taxon>Eurotiomycetidae</taxon>
        <taxon>Eurotiales</taxon>
        <taxon>Aspergillaceae</taxon>
        <taxon>Aspergillus</taxon>
        <taxon>Aspergillus subgen. Circumdati</taxon>
    </lineage>
</organism>
<accession>A0A2V5HVJ1</accession>
<keyword evidence="1" id="KW-0732">Signal</keyword>
<feature type="signal peptide" evidence="1">
    <location>
        <begin position="1"/>
        <end position="18"/>
    </location>
</feature>
<feature type="chain" id="PRO_5016020348" description="Secreted protein" evidence="1">
    <location>
        <begin position="19"/>
        <end position="72"/>
    </location>
</feature>
<reference evidence="2 3" key="1">
    <citation type="submission" date="2018-02" db="EMBL/GenBank/DDBJ databases">
        <title>The genomes of Aspergillus section Nigri reveals drivers in fungal speciation.</title>
        <authorList>
            <consortium name="DOE Joint Genome Institute"/>
            <person name="Vesth T.C."/>
            <person name="Nybo J."/>
            <person name="Theobald S."/>
            <person name="Brandl J."/>
            <person name="Frisvad J.C."/>
            <person name="Nielsen K.F."/>
            <person name="Lyhne E.K."/>
            <person name="Kogle M.E."/>
            <person name="Kuo A."/>
            <person name="Riley R."/>
            <person name="Clum A."/>
            <person name="Nolan M."/>
            <person name="Lipzen A."/>
            <person name="Salamov A."/>
            <person name="Henrissat B."/>
            <person name="Wiebenga A."/>
            <person name="De vries R.P."/>
            <person name="Grigoriev I.V."/>
            <person name="Mortensen U.H."/>
            <person name="Andersen M.R."/>
            <person name="Baker S.E."/>
        </authorList>
    </citation>
    <scope>NUCLEOTIDE SEQUENCE [LARGE SCALE GENOMIC DNA]</scope>
    <source>
        <strain evidence="2 3">CBS 114.80</strain>
    </source>
</reference>
<protein>
    <recommendedName>
        <fullName evidence="4">Secreted protein</fullName>
    </recommendedName>
</protein>
<proteinExistence type="predicted"/>
<evidence type="ECO:0008006" key="4">
    <source>
        <dbReference type="Google" id="ProtNLM"/>
    </source>
</evidence>
<dbReference type="AlphaFoldDB" id="A0A2V5HVJ1"/>